<dbReference type="STRING" id="181874.A0A409VTC5"/>
<reference evidence="4 5" key="1">
    <citation type="journal article" date="2018" name="Evol. Lett.">
        <title>Horizontal gene cluster transfer increased hallucinogenic mushroom diversity.</title>
        <authorList>
            <person name="Reynolds H.T."/>
            <person name="Vijayakumar V."/>
            <person name="Gluck-Thaler E."/>
            <person name="Korotkin H.B."/>
            <person name="Matheny P.B."/>
            <person name="Slot J.C."/>
        </authorList>
    </citation>
    <scope>NUCLEOTIDE SEQUENCE [LARGE SCALE GENOMIC DNA]</scope>
    <source>
        <strain evidence="4 5">2629</strain>
    </source>
</reference>
<organism evidence="4 5">
    <name type="scientific">Panaeolus cyanescens</name>
    <dbReference type="NCBI Taxonomy" id="181874"/>
    <lineage>
        <taxon>Eukaryota</taxon>
        <taxon>Fungi</taxon>
        <taxon>Dikarya</taxon>
        <taxon>Basidiomycota</taxon>
        <taxon>Agaricomycotina</taxon>
        <taxon>Agaricomycetes</taxon>
        <taxon>Agaricomycetidae</taxon>
        <taxon>Agaricales</taxon>
        <taxon>Agaricineae</taxon>
        <taxon>Galeropsidaceae</taxon>
        <taxon>Panaeolus</taxon>
    </lineage>
</organism>
<protein>
    <recommendedName>
        <fullName evidence="3">Nephrocystin 3-like N-terminal domain-containing protein</fullName>
    </recommendedName>
</protein>
<keyword evidence="1" id="KW-0677">Repeat</keyword>
<gene>
    <name evidence="4" type="ORF">CVT24_001470</name>
</gene>
<sequence>MASPEASDSIPKTFPILQWWKTFHGDNLARFPSQKQSLAPKDSESERSTTDGIEGGITETDVVPSSNSTTNPLQTIKQEIAPNEGTRDNGNKERSQQTQDGVGDGQASAMFGAGAKVLIHGGNPTFQHINITNQNQNASNTADLYSRSAPSAAFNSKERYEPPECHPNTRVEFLKKVEEWAEKGPFPLTWIHGPAGVGKSAIAQTTAERLHKGGKLAASFFFSKTAPPESHRGHEERFVTTIAHQLTENVPGLRKLVQDVIENKPSVFDLNLSQQVMELIVKPMKQSQRGGILPRLTGSLPSVIVVDGLDECQGEAGQKQVLDAIATLVQHPDIFKFSVLLSSRRELAIRRWFDSLEDKVEPLVNQVSLLHYCNNDGDIRTVVLDEMSSIRKTHPLKTQLPPSWPSTDDVETIVKRASGQFIYATTVLKYISDPRHHPYRRLEYIIHNTIPDMDQPYTTLDLLYLSILRNAQHPTHATYKLSPSSESPMTRIPKIFQHASLPEFLLDPQRSLEFHVDVQKFDLQLFDLTLKHLQDPYRQQNLTSDEDHCFVVYAFVHMLQTKASTLESSRQRVADELAKWDTFDDDLLYSILQVLCSSYGHPIQPSDTTEDQLVKFNIILQPTPSSQILFAKAMERKITQCYEILSRENIPLELFLLFYGTENSPFDFDPTLSDQGFAKPEDLEVIALLEMDGRRPRRDQSSNYCRRLSFVFSLLGRLNYVLWSHVPLSSSVVSEFEELFSCCFSATALVGYNINIPGATFLKLVGPHWESVQASPSLPPLLSLSEQSSQPNVYFSVGTLNHWNDYTRLYYLCADTLSEEVFFSKPACSLALQTKDPETGHNINLDDWSTQSRISRLVSALREKRQNQAGFMYYWGMLQRLWYKFYRPEEFAAEELMLEHWRDTPQWNGVHVISTSNL</sequence>
<dbReference type="InterPro" id="IPR027417">
    <property type="entry name" value="P-loop_NTPase"/>
</dbReference>
<dbReference type="AlphaFoldDB" id="A0A409VTC5"/>
<dbReference type="InParanoid" id="A0A409VTC5"/>
<evidence type="ECO:0000313" key="4">
    <source>
        <dbReference type="EMBL" id="PPQ69540.1"/>
    </source>
</evidence>
<comment type="caution">
    <text evidence="4">The sequence shown here is derived from an EMBL/GenBank/DDBJ whole genome shotgun (WGS) entry which is preliminary data.</text>
</comment>
<feature type="domain" description="Nephrocystin 3-like N-terminal" evidence="3">
    <location>
        <begin position="176"/>
        <end position="344"/>
    </location>
</feature>
<name>A0A409VTC5_9AGAR</name>
<dbReference type="SUPFAM" id="SSF52540">
    <property type="entry name" value="P-loop containing nucleoside triphosphate hydrolases"/>
    <property type="match status" value="2"/>
</dbReference>
<dbReference type="InterPro" id="IPR056884">
    <property type="entry name" value="NPHP3-like_N"/>
</dbReference>
<dbReference type="PANTHER" id="PTHR10039:SF14">
    <property type="entry name" value="NACHT DOMAIN-CONTAINING PROTEIN"/>
    <property type="match status" value="1"/>
</dbReference>
<dbReference type="PANTHER" id="PTHR10039">
    <property type="entry name" value="AMELOGENIN"/>
    <property type="match status" value="1"/>
</dbReference>
<dbReference type="Proteomes" id="UP000284842">
    <property type="component" value="Unassembled WGS sequence"/>
</dbReference>
<evidence type="ECO:0000256" key="2">
    <source>
        <dbReference type="SAM" id="MobiDB-lite"/>
    </source>
</evidence>
<dbReference type="EMBL" id="NHTK01005982">
    <property type="protein sequence ID" value="PPQ69540.1"/>
    <property type="molecule type" value="Genomic_DNA"/>
</dbReference>
<evidence type="ECO:0000313" key="5">
    <source>
        <dbReference type="Proteomes" id="UP000284842"/>
    </source>
</evidence>
<evidence type="ECO:0000256" key="1">
    <source>
        <dbReference type="ARBA" id="ARBA00022737"/>
    </source>
</evidence>
<feature type="compositionally biased region" description="Low complexity" evidence="2">
    <location>
        <begin position="50"/>
        <end position="61"/>
    </location>
</feature>
<dbReference type="Gene3D" id="3.40.50.300">
    <property type="entry name" value="P-loop containing nucleotide triphosphate hydrolases"/>
    <property type="match status" value="1"/>
</dbReference>
<keyword evidence="5" id="KW-1185">Reference proteome</keyword>
<evidence type="ECO:0000259" key="3">
    <source>
        <dbReference type="Pfam" id="PF24883"/>
    </source>
</evidence>
<feature type="compositionally biased region" description="Polar residues" evidence="2">
    <location>
        <begin position="63"/>
        <end position="77"/>
    </location>
</feature>
<accession>A0A409VTC5</accession>
<dbReference type="Pfam" id="PF24883">
    <property type="entry name" value="NPHP3_N"/>
    <property type="match status" value="1"/>
</dbReference>
<proteinExistence type="predicted"/>
<feature type="region of interest" description="Disordered" evidence="2">
    <location>
        <begin position="31"/>
        <end position="105"/>
    </location>
</feature>
<dbReference type="OrthoDB" id="3014077at2759"/>
<feature type="compositionally biased region" description="Basic and acidic residues" evidence="2">
    <location>
        <begin position="85"/>
        <end position="95"/>
    </location>
</feature>